<evidence type="ECO:0000256" key="1">
    <source>
        <dbReference type="SAM" id="MobiDB-lite"/>
    </source>
</evidence>
<sequence length="176" mass="19355">MRSSSKLDSLFRSNHIILHSADKLVFTIQCAHPPSKRHPGATTISEALPYMKSVCESESAREYLPSPSSRPAAVPRTLQAVAAELQSEPSTCEQSQIVCSELCAGPRSIAVCPAHKGRYRCTRHATLSTPRSHPVSRATSDVSRHLGQQSLEQASPYRGKSLWCYSRRLYGMSGRC</sequence>
<proteinExistence type="predicted"/>
<reference evidence="2 3" key="1">
    <citation type="journal article" date="2018" name="Biotechnol. Biofuels">
        <title>Integrative visual omics of the white-rot fungus Polyporus brumalis exposes the biotechnological potential of its oxidative enzymes for delignifying raw plant biomass.</title>
        <authorList>
            <person name="Miyauchi S."/>
            <person name="Rancon A."/>
            <person name="Drula E."/>
            <person name="Hage H."/>
            <person name="Chaduli D."/>
            <person name="Favel A."/>
            <person name="Grisel S."/>
            <person name="Henrissat B."/>
            <person name="Herpoel-Gimbert I."/>
            <person name="Ruiz-Duenas F.J."/>
            <person name="Chevret D."/>
            <person name="Hainaut M."/>
            <person name="Lin J."/>
            <person name="Wang M."/>
            <person name="Pangilinan J."/>
            <person name="Lipzen A."/>
            <person name="Lesage-Meessen L."/>
            <person name="Navarro D."/>
            <person name="Riley R."/>
            <person name="Grigoriev I.V."/>
            <person name="Zhou S."/>
            <person name="Raouche S."/>
            <person name="Rosso M.N."/>
        </authorList>
    </citation>
    <scope>NUCLEOTIDE SEQUENCE [LARGE SCALE GENOMIC DNA]</scope>
    <source>
        <strain evidence="2 3">BRFM 1820</strain>
    </source>
</reference>
<evidence type="ECO:0000313" key="2">
    <source>
        <dbReference type="EMBL" id="RDX49098.1"/>
    </source>
</evidence>
<protein>
    <submittedName>
        <fullName evidence="2">Uncharacterized protein</fullName>
    </submittedName>
</protein>
<organism evidence="2 3">
    <name type="scientific">Lentinus brumalis</name>
    <dbReference type="NCBI Taxonomy" id="2498619"/>
    <lineage>
        <taxon>Eukaryota</taxon>
        <taxon>Fungi</taxon>
        <taxon>Dikarya</taxon>
        <taxon>Basidiomycota</taxon>
        <taxon>Agaricomycotina</taxon>
        <taxon>Agaricomycetes</taxon>
        <taxon>Polyporales</taxon>
        <taxon>Polyporaceae</taxon>
        <taxon>Lentinus</taxon>
    </lineage>
</organism>
<accession>A0A371D987</accession>
<dbReference type="Proteomes" id="UP000256964">
    <property type="component" value="Unassembled WGS sequence"/>
</dbReference>
<gene>
    <name evidence="2" type="ORF">OH76DRAFT_556415</name>
</gene>
<keyword evidence="3" id="KW-1185">Reference proteome</keyword>
<dbReference type="AlphaFoldDB" id="A0A371D987"/>
<name>A0A371D987_9APHY</name>
<feature type="region of interest" description="Disordered" evidence="1">
    <location>
        <begin position="128"/>
        <end position="151"/>
    </location>
</feature>
<evidence type="ECO:0000313" key="3">
    <source>
        <dbReference type="Proteomes" id="UP000256964"/>
    </source>
</evidence>
<dbReference type="EMBL" id="KZ857407">
    <property type="protein sequence ID" value="RDX49098.1"/>
    <property type="molecule type" value="Genomic_DNA"/>
</dbReference>